<dbReference type="Proteomes" id="UP000515153">
    <property type="component" value="Unplaced"/>
</dbReference>
<dbReference type="PANTHER" id="PTHR24359:SF37">
    <property type="entry name" value="PROTEIN KINASE DOMAIN-CONTAINING PROTEIN"/>
    <property type="match status" value="1"/>
</dbReference>
<gene>
    <name evidence="4" type="ORF">PgNI_04403</name>
</gene>
<sequence>MTKQLLYVQQWSGQRDNSPQGLRILIDGSTWRSESLSFSPPGRSRTPTSLFPDEDEPYSGLEQLLRRFRRTRRADGEDDGFWPYELLRRVLNRERVQACLERCAAIDPGSASGLCEAIIGDQSASDVGRWLKHDAADNTLRGGDVSVFKNTTTVAPKSYLRIFALLVLQEKPGLIRAFVDHGVCDDSLPLDIVNNNGSVSLMRLGRPPHVSSSDWFRPHELEHLKSFQWKLITPCFSFRKTRETVPHYDLPEEAVLPWRDDGNYEGKQGTILGRDQGGSGVVRRVKIEVDSLDIDGLDTIIASDPRPDARLFAVKSLRKKNAAAEFSRELEMLKRFGGIQHPHLVTLLATFTHQSRHHFIFPCADLDLDDYWNQKPPERLGSPTYPAFIRWVSAQLRGLAEAVYVIHEPTGRRRELLEVSGPDGKMYGRHGDLKPQNILWFRGDTEWAAAGEEDPARGILVITDLGASAVHSEVSRSNVPNQGLPQTPTYRPPECDMAEGRITRAFDVWTLGCVFLEMASWLLEGTRGRAGFVTSRTSRFLDYGGMDLFYNIQRRGEGEACEFTVKESVFEYIEKLHRNQSCTWYIHELLDLIHGQMLCVIHQERIRSSGLDLRIKTMHRRVLEEPAYAQEPSLWQQTIIERPQPVISHLTCYHQNNKSAIEDQRRRLMGPDTTVDGSPDEMES</sequence>
<dbReference type="Gene3D" id="3.30.200.20">
    <property type="entry name" value="Phosphorylase Kinase, domain 1"/>
    <property type="match status" value="1"/>
</dbReference>
<feature type="region of interest" description="Disordered" evidence="1">
    <location>
        <begin position="33"/>
        <end position="53"/>
    </location>
</feature>
<protein>
    <recommendedName>
        <fullName evidence="2">Protein kinase domain-containing protein</fullName>
    </recommendedName>
</protein>
<dbReference type="InterPro" id="IPR011009">
    <property type="entry name" value="Kinase-like_dom_sf"/>
</dbReference>
<dbReference type="AlphaFoldDB" id="A0A6P8BB39"/>
<dbReference type="Gene3D" id="1.10.510.10">
    <property type="entry name" value="Transferase(Phosphotransferase) domain 1"/>
    <property type="match status" value="1"/>
</dbReference>
<name>A0A6P8BB39_PYRGI</name>
<dbReference type="PANTHER" id="PTHR24359">
    <property type="entry name" value="SERINE/THREONINE-PROTEIN KINASE SBK1"/>
    <property type="match status" value="1"/>
</dbReference>
<dbReference type="KEGG" id="pgri:PgNI_04403"/>
<evidence type="ECO:0000259" key="2">
    <source>
        <dbReference type="PROSITE" id="PS50011"/>
    </source>
</evidence>
<feature type="domain" description="Protein kinase" evidence="2">
    <location>
        <begin position="271"/>
        <end position="597"/>
    </location>
</feature>
<dbReference type="GeneID" id="41959359"/>
<evidence type="ECO:0000313" key="3">
    <source>
        <dbReference type="Proteomes" id="UP000515153"/>
    </source>
</evidence>
<dbReference type="RefSeq" id="XP_030984408.1">
    <property type="nucleotide sequence ID" value="XM_031124450.1"/>
</dbReference>
<reference evidence="4" key="3">
    <citation type="submission" date="2025-08" db="UniProtKB">
        <authorList>
            <consortium name="RefSeq"/>
        </authorList>
    </citation>
    <scope>IDENTIFICATION</scope>
    <source>
        <strain evidence="4">NI907</strain>
    </source>
</reference>
<dbReference type="SUPFAM" id="SSF56112">
    <property type="entry name" value="Protein kinase-like (PK-like)"/>
    <property type="match status" value="1"/>
</dbReference>
<accession>A0A6P8BB39</accession>
<organism evidence="3 4">
    <name type="scientific">Pyricularia grisea</name>
    <name type="common">Crabgrass-specific blast fungus</name>
    <name type="synonym">Magnaporthe grisea</name>
    <dbReference type="NCBI Taxonomy" id="148305"/>
    <lineage>
        <taxon>Eukaryota</taxon>
        <taxon>Fungi</taxon>
        <taxon>Dikarya</taxon>
        <taxon>Ascomycota</taxon>
        <taxon>Pezizomycotina</taxon>
        <taxon>Sordariomycetes</taxon>
        <taxon>Sordariomycetidae</taxon>
        <taxon>Magnaporthales</taxon>
        <taxon>Pyriculariaceae</taxon>
        <taxon>Pyricularia</taxon>
    </lineage>
</organism>
<evidence type="ECO:0000313" key="4">
    <source>
        <dbReference type="RefSeq" id="XP_030984408.1"/>
    </source>
</evidence>
<dbReference type="PROSITE" id="PS50011">
    <property type="entry name" value="PROTEIN_KINASE_DOM"/>
    <property type="match status" value="1"/>
</dbReference>
<dbReference type="SMART" id="SM00220">
    <property type="entry name" value="S_TKc"/>
    <property type="match status" value="1"/>
</dbReference>
<reference evidence="4" key="2">
    <citation type="submission" date="2019-10" db="EMBL/GenBank/DDBJ databases">
        <authorList>
            <consortium name="NCBI Genome Project"/>
        </authorList>
    </citation>
    <scope>NUCLEOTIDE SEQUENCE</scope>
    <source>
        <strain evidence="4">NI907</strain>
    </source>
</reference>
<dbReference type="GO" id="GO:0005524">
    <property type="term" value="F:ATP binding"/>
    <property type="evidence" value="ECO:0007669"/>
    <property type="project" value="InterPro"/>
</dbReference>
<keyword evidence="3" id="KW-1185">Reference proteome</keyword>
<dbReference type="GO" id="GO:0004674">
    <property type="term" value="F:protein serine/threonine kinase activity"/>
    <property type="evidence" value="ECO:0007669"/>
    <property type="project" value="TreeGrafter"/>
</dbReference>
<reference evidence="4" key="1">
    <citation type="journal article" date="2019" name="Mol. Biol. Evol.">
        <title>Blast fungal genomes show frequent chromosomal changes, gene gains and losses, and effector gene turnover.</title>
        <authorList>
            <person name="Gomez Luciano L.B."/>
            <person name="Jason Tsai I."/>
            <person name="Chuma I."/>
            <person name="Tosa Y."/>
            <person name="Chen Y.H."/>
            <person name="Li J.Y."/>
            <person name="Li M.Y."/>
            <person name="Jade Lu M.Y."/>
            <person name="Nakayashiki H."/>
            <person name="Li W.H."/>
        </authorList>
    </citation>
    <scope>NUCLEOTIDE SEQUENCE</scope>
    <source>
        <strain evidence="4">NI907</strain>
    </source>
</reference>
<dbReference type="Pfam" id="PF00069">
    <property type="entry name" value="Pkinase"/>
    <property type="match status" value="1"/>
</dbReference>
<dbReference type="InterPro" id="IPR000719">
    <property type="entry name" value="Prot_kinase_dom"/>
</dbReference>
<proteinExistence type="predicted"/>
<evidence type="ECO:0000256" key="1">
    <source>
        <dbReference type="SAM" id="MobiDB-lite"/>
    </source>
</evidence>